<keyword evidence="3" id="KW-1185">Reference proteome</keyword>
<keyword evidence="1" id="KW-0812">Transmembrane</keyword>
<proteinExistence type="predicted"/>
<feature type="transmembrane region" description="Helical" evidence="1">
    <location>
        <begin position="192"/>
        <end position="212"/>
    </location>
</feature>
<gene>
    <name evidence="2" type="ORF">AVEN_199158_1</name>
</gene>
<dbReference type="AlphaFoldDB" id="A0A4Y2K113"/>
<keyword evidence="1" id="KW-1133">Transmembrane helix</keyword>
<evidence type="ECO:0000313" key="3">
    <source>
        <dbReference type="Proteomes" id="UP000499080"/>
    </source>
</evidence>
<sequence length="225" mass="24606">MPAKTVLQDHLSAKNVTLDYASPLPPNDDEGLNVDHDILMLFIGFIFTEPLSSSSSSSSAPYASLLFSLRALPNNFNTSTEPIVFNATDELLSTTIKPELVEWKIFDYLAAEDLTVKNSPVLIPTEAKPASTTSEDVKVVRASSSRHVSAWLGRPWALSVLGVCGFLILATLYILVFLMVKACEGSLKKTNCCLAGTQLVALLWLHLSAALYTGSHRHFYVDCRD</sequence>
<comment type="caution">
    <text evidence="2">The sequence shown here is derived from an EMBL/GenBank/DDBJ whole genome shotgun (WGS) entry which is preliminary data.</text>
</comment>
<organism evidence="2 3">
    <name type="scientific">Araneus ventricosus</name>
    <name type="common">Orbweaver spider</name>
    <name type="synonym">Epeira ventricosa</name>
    <dbReference type="NCBI Taxonomy" id="182803"/>
    <lineage>
        <taxon>Eukaryota</taxon>
        <taxon>Metazoa</taxon>
        <taxon>Ecdysozoa</taxon>
        <taxon>Arthropoda</taxon>
        <taxon>Chelicerata</taxon>
        <taxon>Arachnida</taxon>
        <taxon>Araneae</taxon>
        <taxon>Araneomorphae</taxon>
        <taxon>Entelegynae</taxon>
        <taxon>Araneoidea</taxon>
        <taxon>Araneidae</taxon>
        <taxon>Araneus</taxon>
    </lineage>
</organism>
<accession>A0A4Y2K113</accession>
<protein>
    <submittedName>
        <fullName evidence="2">Uncharacterized protein</fullName>
    </submittedName>
</protein>
<evidence type="ECO:0000313" key="2">
    <source>
        <dbReference type="EMBL" id="GBM95176.1"/>
    </source>
</evidence>
<reference evidence="2 3" key="1">
    <citation type="journal article" date="2019" name="Sci. Rep.">
        <title>Orb-weaving spider Araneus ventricosus genome elucidates the spidroin gene catalogue.</title>
        <authorList>
            <person name="Kono N."/>
            <person name="Nakamura H."/>
            <person name="Ohtoshi R."/>
            <person name="Moran D.A.P."/>
            <person name="Shinohara A."/>
            <person name="Yoshida Y."/>
            <person name="Fujiwara M."/>
            <person name="Mori M."/>
            <person name="Tomita M."/>
            <person name="Arakawa K."/>
        </authorList>
    </citation>
    <scope>NUCLEOTIDE SEQUENCE [LARGE SCALE GENOMIC DNA]</scope>
</reference>
<keyword evidence="1" id="KW-0472">Membrane</keyword>
<dbReference type="EMBL" id="BGPR01004037">
    <property type="protein sequence ID" value="GBM95176.1"/>
    <property type="molecule type" value="Genomic_DNA"/>
</dbReference>
<evidence type="ECO:0000256" key="1">
    <source>
        <dbReference type="SAM" id="Phobius"/>
    </source>
</evidence>
<dbReference type="Proteomes" id="UP000499080">
    <property type="component" value="Unassembled WGS sequence"/>
</dbReference>
<name>A0A4Y2K113_ARAVE</name>
<feature type="transmembrane region" description="Helical" evidence="1">
    <location>
        <begin position="156"/>
        <end position="180"/>
    </location>
</feature>